<evidence type="ECO:0000256" key="2">
    <source>
        <dbReference type="ARBA" id="ARBA00022491"/>
    </source>
</evidence>
<feature type="compositionally biased region" description="Basic and acidic residues" evidence="6">
    <location>
        <begin position="58"/>
        <end position="74"/>
    </location>
</feature>
<feature type="compositionally biased region" description="Low complexity" evidence="6">
    <location>
        <begin position="209"/>
        <end position="218"/>
    </location>
</feature>
<feature type="region of interest" description="Disordered" evidence="6">
    <location>
        <begin position="1"/>
        <end position="74"/>
    </location>
</feature>
<feature type="compositionally biased region" description="Low complexity" evidence="6">
    <location>
        <begin position="272"/>
        <end position="287"/>
    </location>
</feature>
<dbReference type="GO" id="GO:0005654">
    <property type="term" value="C:nucleoplasm"/>
    <property type="evidence" value="ECO:0007669"/>
    <property type="project" value="UniProtKB-ARBA"/>
</dbReference>
<keyword evidence="5" id="KW-0539">Nucleus</keyword>
<evidence type="ECO:0000256" key="6">
    <source>
        <dbReference type="SAM" id="MobiDB-lite"/>
    </source>
</evidence>
<comment type="caution">
    <text evidence="7">The sequence shown here is derived from an EMBL/GenBank/DDBJ whole genome shotgun (WGS) entry which is preliminary data.</text>
</comment>
<gene>
    <name evidence="7" type="ORF">B0H16DRAFT_1360463</name>
</gene>
<evidence type="ECO:0000313" key="8">
    <source>
        <dbReference type="Proteomes" id="UP001215598"/>
    </source>
</evidence>
<proteinExistence type="predicted"/>
<accession>A0AAD7K710</accession>
<feature type="region of interest" description="Disordered" evidence="6">
    <location>
        <begin position="164"/>
        <end position="224"/>
    </location>
</feature>
<evidence type="ECO:0000256" key="1">
    <source>
        <dbReference type="ARBA" id="ARBA00004123"/>
    </source>
</evidence>
<reference evidence="7" key="1">
    <citation type="submission" date="2023-03" db="EMBL/GenBank/DDBJ databases">
        <title>Massive genome expansion in bonnet fungi (Mycena s.s.) driven by repeated elements and novel gene families across ecological guilds.</title>
        <authorList>
            <consortium name="Lawrence Berkeley National Laboratory"/>
            <person name="Harder C.B."/>
            <person name="Miyauchi S."/>
            <person name="Viragh M."/>
            <person name="Kuo A."/>
            <person name="Thoen E."/>
            <person name="Andreopoulos B."/>
            <person name="Lu D."/>
            <person name="Skrede I."/>
            <person name="Drula E."/>
            <person name="Henrissat B."/>
            <person name="Morin E."/>
            <person name="Kohler A."/>
            <person name="Barry K."/>
            <person name="LaButti K."/>
            <person name="Morin E."/>
            <person name="Salamov A."/>
            <person name="Lipzen A."/>
            <person name="Mereny Z."/>
            <person name="Hegedus B."/>
            <person name="Baldrian P."/>
            <person name="Stursova M."/>
            <person name="Weitz H."/>
            <person name="Taylor A."/>
            <person name="Grigoriev I.V."/>
            <person name="Nagy L.G."/>
            <person name="Martin F."/>
            <person name="Kauserud H."/>
        </authorList>
    </citation>
    <scope>NUCLEOTIDE SEQUENCE</scope>
    <source>
        <strain evidence="7">CBHHK182m</strain>
    </source>
</reference>
<feature type="region of interest" description="Disordered" evidence="6">
    <location>
        <begin position="272"/>
        <end position="305"/>
    </location>
</feature>
<keyword evidence="8" id="KW-1185">Reference proteome</keyword>
<dbReference type="GO" id="GO:0010468">
    <property type="term" value="P:regulation of gene expression"/>
    <property type="evidence" value="ECO:0007669"/>
    <property type="project" value="UniProtKB-ARBA"/>
</dbReference>
<evidence type="ECO:0000256" key="5">
    <source>
        <dbReference type="ARBA" id="ARBA00023242"/>
    </source>
</evidence>
<name>A0AAD7K710_9AGAR</name>
<keyword evidence="3" id="KW-0805">Transcription regulation</keyword>
<evidence type="ECO:0000313" key="7">
    <source>
        <dbReference type="EMBL" id="KAJ7778442.1"/>
    </source>
</evidence>
<organism evidence="7 8">
    <name type="scientific">Mycena metata</name>
    <dbReference type="NCBI Taxonomy" id="1033252"/>
    <lineage>
        <taxon>Eukaryota</taxon>
        <taxon>Fungi</taxon>
        <taxon>Dikarya</taxon>
        <taxon>Basidiomycota</taxon>
        <taxon>Agaricomycotina</taxon>
        <taxon>Agaricomycetes</taxon>
        <taxon>Agaricomycetidae</taxon>
        <taxon>Agaricales</taxon>
        <taxon>Marasmiineae</taxon>
        <taxon>Mycenaceae</taxon>
        <taxon>Mycena</taxon>
    </lineage>
</organism>
<dbReference type="SMART" id="SM01401">
    <property type="entry name" value="Sds3"/>
    <property type="match status" value="1"/>
</dbReference>
<protein>
    <submittedName>
        <fullName evidence="7">Uncharacterized protein</fullName>
    </submittedName>
</protein>
<evidence type="ECO:0000256" key="3">
    <source>
        <dbReference type="ARBA" id="ARBA00023015"/>
    </source>
</evidence>
<feature type="compositionally biased region" description="Basic and acidic residues" evidence="6">
    <location>
        <begin position="164"/>
        <end position="174"/>
    </location>
</feature>
<keyword evidence="2" id="KW-0678">Repressor</keyword>
<dbReference type="InterPro" id="IPR013907">
    <property type="entry name" value="Sds3"/>
</dbReference>
<sequence length="344" mass="37124">MPTQPGMFPIPPYAPGGSKDPMGISHQHHNAVAGPSSRAHNMGGMDEVKKDNTKKRKDISGKLGKEMNDRRDDGRHYNETVSALQRTAMQLSTRPETLPLYELRLLPLSLERSALLVQLETEEKHAMDCAHLAYEEERQRVEDEWRRGRDRVRERLLEGIEERRRRAREEKEGEGTVGDASMEQSRPHITRKLRNKMGTSPPPTPLGAPGSTLTNGTGLNPGLGLGPGSGLGLISSLPITSGPFLNPHSLSVDEIPSPFPLPLTSTAIPGSGHAVAASGAASAPMGTGPNGRRRPKGSGTHLSQAIGGLGKSLAALTGCKESEIENDLVEIRRANKRRRAAQGK</sequence>
<evidence type="ECO:0000256" key="4">
    <source>
        <dbReference type="ARBA" id="ARBA00023163"/>
    </source>
</evidence>
<dbReference type="AlphaFoldDB" id="A0AAD7K710"/>
<dbReference type="Proteomes" id="UP001215598">
    <property type="component" value="Unassembled WGS sequence"/>
</dbReference>
<comment type="subcellular location">
    <subcellularLocation>
        <location evidence="1">Nucleus</location>
    </subcellularLocation>
</comment>
<keyword evidence="4" id="KW-0804">Transcription</keyword>
<dbReference type="EMBL" id="JARKIB010000007">
    <property type="protein sequence ID" value="KAJ7778442.1"/>
    <property type="molecule type" value="Genomic_DNA"/>
</dbReference>
<dbReference type="Pfam" id="PF08598">
    <property type="entry name" value="Sds3"/>
    <property type="match status" value="1"/>
</dbReference>